<feature type="transmembrane region" description="Helical" evidence="8">
    <location>
        <begin position="21"/>
        <end position="43"/>
    </location>
</feature>
<dbReference type="GO" id="GO:0005794">
    <property type="term" value="C:Golgi apparatus"/>
    <property type="evidence" value="ECO:0007669"/>
    <property type="project" value="TreeGrafter"/>
</dbReference>
<evidence type="ECO:0000313" key="11">
    <source>
        <dbReference type="EMBL" id="KAH7299257.1"/>
    </source>
</evidence>
<feature type="domain" description="Palmitoyltransferase DHHC" evidence="10">
    <location>
        <begin position="168"/>
        <end position="300"/>
    </location>
</feature>
<feature type="transmembrane region" description="Helical" evidence="8">
    <location>
        <begin position="49"/>
        <end position="69"/>
    </location>
</feature>
<reference evidence="11" key="1">
    <citation type="submission" date="2021-08" db="EMBL/GenBank/DDBJ databases">
        <title>WGS assembly of Ceratopteris richardii.</title>
        <authorList>
            <person name="Marchant D.B."/>
            <person name="Chen G."/>
            <person name="Jenkins J."/>
            <person name="Shu S."/>
            <person name="Leebens-Mack J."/>
            <person name="Grimwood J."/>
            <person name="Schmutz J."/>
            <person name="Soltis P."/>
            <person name="Soltis D."/>
            <person name="Chen Z.-H."/>
        </authorList>
    </citation>
    <scope>NUCLEOTIDE SEQUENCE</scope>
    <source>
        <strain evidence="11">Whitten #5841</strain>
        <tissue evidence="11">Leaf</tissue>
    </source>
</reference>
<feature type="compositionally biased region" description="Polar residues" evidence="9">
    <location>
        <begin position="451"/>
        <end position="471"/>
    </location>
</feature>
<dbReference type="PANTHER" id="PTHR22883:SF203">
    <property type="entry name" value="PALMITOYLTRANSFERASE"/>
    <property type="match status" value="1"/>
</dbReference>
<keyword evidence="3 8" id="KW-0808">Transferase</keyword>
<dbReference type="GO" id="GO:0016020">
    <property type="term" value="C:membrane"/>
    <property type="evidence" value="ECO:0007669"/>
    <property type="project" value="UniProtKB-SubCell"/>
</dbReference>
<dbReference type="AlphaFoldDB" id="A0A8T2RUF9"/>
<proteinExistence type="inferred from homology"/>
<feature type="region of interest" description="Disordered" evidence="9">
    <location>
        <begin position="444"/>
        <end position="473"/>
    </location>
</feature>
<dbReference type="Pfam" id="PF01529">
    <property type="entry name" value="DHHC"/>
    <property type="match status" value="1"/>
</dbReference>
<evidence type="ECO:0000256" key="2">
    <source>
        <dbReference type="ARBA" id="ARBA00008574"/>
    </source>
</evidence>
<accession>A0A8T2RUF9</accession>
<evidence type="ECO:0000256" key="1">
    <source>
        <dbReference type="ARBA" id="ARBA00004141"/>
    </source>
</evidence>
<dbReference type="PROSITE" id="PS50216">
    <property type="entry name" value="DHHC"/>
    <property type="match status" value="1"/>
</dbReference>
<feature type="transmembrane region" description="Helical" evidence="8">
    <location>
        <begin position="212"/>
        <end position="239"/>
    </location>
</feature>
<dbReference type="PANTHER" id="PTHR22883">
    <property type="entry name" value="ZINC FINGER DHHC DOMAIN CONTAINING PROTEIN"/>
    <property type="match status" value="1"/>
</dbReference>
<keyword evidence="12" id="KW-1185">Reference proteome</keyword>
<dbReference type="OrthoDB" id="10408727at2759"/>
<evidence type="ECO:0000256" key="9">
    <source>
        <dbReference type="SAM" id="MobiDB-lite"/>
    </source>
</evidence>
<evidence type="ECO:0000256" key="7">
    <source>
        <dbReference type="ARBA" id="ARBA00023315"/>
    </source>
</evidence>
<dbReference type="OMA" id="HTMANSL"/>
<gene>
    <name evidence="11" type="ORF">KP509_24G002600</name>
</gene>
<evidence type="ECO:0000256" key="8">
    <source>
        <dbReference type="RuleBase" id="RU079119"/>
    </source>
</evidence>
<keyword evidence="4 8" id="KW-0812">Transmembrane</keyword>
<evidence type="ECO:0000256" key="4">
    <source>
        <dbReference type="ARBA" id="ARBA00022692"/>
    </source>
</evidence>
<comment type="catalytic activity">
    <reaction evidence="8">
        <text>L-cysteinyl-[protein] + hexadecanoyl-CoA = S-hexadecanoyl-L-cysteinyl-[protein] + CoA</text>
        <dbReference type="Rhea" id="RHEA:36683"/>
        <dbReference type="Rhea" id="RHEA-COMP:10131"/>
        <dbReference type="Rhea" id="RHEA-COMP:11032"/>
        <dbReference type="ChEBI" id="CHEBI:29950"/>
        <dbReference type="ChEBI" id="CHEBI:57287"/>
        <dbReference type="ChEBI" id="CHEBI:57379"/>
        <dbReference type="ChEBI" id="CHEBI:74151"/>
        <dbReference type="EC" id="2.3.1.225"/>
    </reaction>
</comment>
<dbReference type="InterPro" id="IPR039859">
    <property type="entry name" value="PFA4/ZDH16/20/ERF2-like"/>
</dbReference>
<comment type="domain">
    <text evidence="8">The DHHC domain is required for palmitoyltransferase activity.</text>
</comment>
<organism evidence="11 12">
    <name type="scientific">Ceratopteris richardii</name>
    <name type="common">Triangle waterfern</name>
    <dbReference type="NCBI Taxonomy" id="49495"/>
    <lineage>
        <taxon>Eukaryota</taxon>
        <taxon>Viridiplantae</taxon>
        <taxon>Streptophyta</taxon>
        <taxon>Embryophyta</taxon>
        <taxon>Tracheophyta</taxon>
        <taxon>Polypodiopsida</taxon>
        <taxon>Polypodiidae</taxon>
        <taxon>Polypodiales</taxon>
        <taxon>Pteridineae</taxon>
        <taxon>Pteridaceae</taxon>
        <taxon>Parkerioideae</taxon>
        <taxon>Ceratopteris</taxon>
    </lineage>
</organism>
<evidence type="ECO:0000259" key="10">
    <source>
        <dbReference type="Pfam" id="PF01529"/>
    </source>
</evidence>
<protein>
    <recommendedName>
        <fullName evidence="8">S-acyltransferase</fullName>
        <ecNumber evidence="8">2.3.1.225</ecNumber>
    </recommendedName>
    <alternativeName>
        <fullName evidence="8">Palmitoyltransferase</fullName>
    </alternativeName>
</protein>
<evidence type="ECO:0000256" key="5">
    <source>
        <dbReference type="ARBA" id="ARBA00022989"/>
    </source>
</evidence>
<evidence type="ECO:0000256" key="3">
    <source>
        <dbReference type="ARBA" id="ARBA00022679"/>
    </source>
</evidence>
<dbReference type="GO" id="GO:0006612">
    <property type="term" value="P:protein targeting to membrane"/>
    <property type="evidence" value="ECO:0007669"/>
    <property type="project" value="TreeGrafter"/>
</dbReference>
<keyword evidence="5 8" id="KW-1133">Transmembrane helix</keyword>
<dbReference type="EMBL" id="CM035429">
    <property type="protein sequence ID" value="KAH7299257.1"/>
    <property type="molecule type" value="Genomic_DNA"/>
</dbReference>
<evidence type="ECO:0000313" key="12">
    <source>
        <dbReference type="Proteomes" id="UP000825935"/>
    </source>
</evidence>
<dbReference type="InterPro" id="IPR001594">
    <property type="entry name" value="Palmitoyltrfase_DHHC"/>
</dbReference>
<dbReference type="GO" id="GO:0005783">
    <property type="term" value="C:endoplasmic reticulum"/>
    <property type="evidence" value="ECO:0007669"/>
    <property type="project" value="TreeGrafter"/>
</dbReference>
<name>A0A8T2RUF9_CERRI</name>
<keyword evidence="6 8" id="KW-0472">Membrane</keyword>
<keyword evidence="7 8" id="KW-0012">Acyltransferase</keyword>
<feature type="transmembrane region" description="Helical" evidence="8">
    <location>
        <begin position="259"/>
        <end position="285"/>
    </location>
</feature>
<comment type="subcellular location">
    <subcellularLocation>
        <location evidence="1">Membrane</location>
        <topology evidence="1">Multi-pass membrane protein</topology>
    </subcellularLocation>
</comment>
<dbReference type="Proteomes" id="UP000825935">
    <property type="component" value="Chromosome 24"/>
</dbReference>
<comment type="caution">
    <text evidence="11">The sequence shown here is derived from an EMBL/GenBank/DDBJ whole genome shotgun (WGS) entry which is preliminary data.</text>
</comment>
<dbReference type="EC" id="2.3.1.225" evidence="8"/>
<sequence>MLIISACIRAPYDCVWLFRSLQVTVILGFFCLFFSFYIFSVPFAGKQEIISTFTVLYTSLAAAVICLYIRCAAINPEDKGISIHIPIKPFASVSSINEPQKLDSAIQDSILKLEALHSLAIQSHKKARKGPWSVILRLLRLPFLWITEADDCKNEDVASSEAMSSSLNCVLCNRRVSTTSKHCRSCDKCVFGFDHHCKWINNCVGKRNYGTFLALLGVSSCFLLLEIVVGVTVIAWSSTHIQRFDQRVHDRLGPSFSKGLVLAIASASSLVALVALAALTELLLFHIILIRKGITTYEYVIAARTLYDLHSLSDQENAFSHHPPASPVSSLKSSCSLGSGTFRSHYKRSWCTPPRIYFDSENQEQVTPQFLPSVRGPDSTPSTSSMVLEEYARHLRYKVKISPWQLARLDIDEIARLVSKAQGSSIHQHQSSLPVFRQGIPWPQRSRSHSDANTLSANSTFMESSTKSSINGDEHMSVPCRSHAYEQTQAYHLSCQCKPSNEQCSHHEVGSLSHVHSQSNTPACFWTQRLHGTSASCASYLSLHSGASSEAQGQSPQKVQPFLEKKCPAHQTSEQAEMPERLSDAFMESPVRIRRTLQMHSSSPGSASKSLLSVTQPIEQQNESSMLDTRSISITLQDEHDGQSFSNINVKGSSIFFGGPLGGSSASVE</sequence>
<evidence type="ECO:0000256" key="6">
    <source>
        <dbReference type="ARBA" id="ARBA00023136"/>
    </source>
</evidence>
<dbReference type="GO" id="GO:0019706">
    <property type="term" value="F:protein-cysteine S-palmitoyltransferase activity"/>
    <property type="evidence" value="ECO:0007669"/>
    <property type="project" value="UniProtKB-EC"/>
</dbReference>
<comment type="similarity">
    <text evidence="2 8">Belongs to the DHHC palmitoyltransferase family.</text>
</comment>